<evidence type="ECO:0000256" key="1">
    <source>
        <dbReference type="ARBA" id="ARBA00010443"/>
    </source>
</evidence>
<comment type="function">
    <text evidence="9">Involved in the biosynthesis of ADP-glucose, a building block required for the elongation reactions to produce glycogen. Catalyzes the reaction between ATP and alpha-D-glucose 1-phosphate (G1P) to produce pyrophosphate and ADP-Glc.</text>
</comment>
<dbReference type="AlphaFoldDB" id="A0A517N4T0"/>
<feature type="site" description="Could play a key role in the communication between the regulatory and the substrate sites" evidence="9">
    <location>
        <position position="99"/>
    </location>
</feature>
<keyword evidence="13" id="KW-1185">Reference proteome</keyword>
<keyword evidence="6 9" id="KW-0067">ATP-binding</keyword>
<feature type="domain" description="Nucleotidyl transferase" evidence="10">
    <location>
        <begin position="9"/>
        <end position="273"/>
    </location>
</feature>
<dbReference type="Proteomes" id="UP000318538">
    <property type="component" value="Chromosome"/>
</dbReference>
<dbReference type="Gene3D" id="2.160.10.10">
    <property type="entry name" value="Hexapeptide repeat proteins"/>
    <property type="match status" value="1"/>
</dbReference>
<feature type="site" description="Could play a key role in the communication between the regulatory and the substrate sites" evidence="9">
    <location>
        <position position="61"/>
    </location>
</feature>
<dbReference type="EMBL" id="CP036525">
    <property type="protein sequence ID" value="QDT02140.1"/>
    <property type="molecule type" value="Genomic_DNA"/>
</dbReference>
<dbReference type="InterPro" id="IPR011004">
    <property type="entry name" value="Trimer_LpxA-like_sf"/>
</dbReference>
<evidence type="ECO:0000313" key="13">
    <source>
        <dbReference type="Proteomes" id="UP000318538"/>
    </source>
</evidence>
<dbReference type="InterPro" id="IPR011831">
    <property type="entry name" value="ADP-Glc_PPase"/>
</dbReference>
<dbReference type="NCBIfam" id="NF002023">
    <property type="entry name" value="PRK00844.1"/>
    <property type="match status" value="1"/>
</dbReference>
<keyword evidence="7 9" id="KW-0320">Glycogen biosynthesis</keyword>
<evidence type="ECO:0000256" key="4">
    <source>
        <dbReference type="ARBA" id="ARBA00022695"/>
    </source>
</evidence>
<dbReference type="InterPro" id="IPR056818">
    <property type="entry name" value="GlmU/GlgC-like_hexapep"/>
</dbReference>
<feature type="domain" description="Glucose-1-phosphate adenylyltransferase/Bifunctional protein GlmU-like C-terminal hexapeptide" evidence="11">
    <location>
        <begin position="295"/>
        <end position="398"/>
    </location>
</feature>
<dbReference type="InterPro" id="IPR029044">
    <property type="entry name" value="Nucleotide-diphossugar_trans"/>
</dbReference>
<proteinExistence type="inferred from homology"/>
<evidence type="ECO:0000256" key="6">
    <source>
        <dbReference type="ARBA" id="ARBA00022840"/>
    </source>
</evidence>
<dbReference type="NCBIfam" id="TIGR02091">
    <property type="entry name" value="glgC"/>
    <property type="match status" value="1"/>
</dbReference>
<dbReference type="SUPFAM" id="SSF51161">
    <property type="entry name" value="Trimeric LpxA-like enzymes"/>
    <property type="match status" value="1"/>
</dbReference>
<dbReference type="InterPro" id="IPR023049">
    <property type="entry name" value="GlgC_bac"/>
</dbReference>
<dbReference type="PANTHER" id="PTHR43523:SF2">
    <property type="entry name" value="GLUCOSE-1-PHOSPHATE ADENYLYLTRANSFERASE"/>
    <property type="match status" value="1"/>
</dbReference>
<keyword evidence="4 9" id="KW-0548">Nucleotidyltransferase</keyword>
<reference evidence="12 13" key="1">
    <citation type="submission" date="2019-02" db="EMBL/GenBank/DDBJ databases">
        <title>Deep-cultivation of Planctomycetes and their phenomic and genomic characterization uncovers novel biology.</title>
        <authorList>
            <person name="Wiegand S."/>
            <person name="Jogler M."/>
            <person name="Boedeker C."/>
            <person name="Pinto D."/>
            <person name="Vollmers J."/>
            <person name="Rivas-Marin E."/>
            <person name="Kohn T."/>
            <person name="Peeters S.H."/>
            <person name="Heuer A."/>
            <person name="Rast P."/>
            <person name="Oberbeckmann S."/>
            <person name="Bunk B."/>
            <person name="Jeske O."/>
            <person name="Meyerdierks A."/>
            <person name="Storesund J.E."/>
            <person name="Kallscheuer N."/>
            <person name="Luecker S."/>
            <person name="Lage O.M."/>
            <person name="Pohl T."/>
            <person name="Merkel B.J."/>
            <person name="Hornburger P."/>
            <person name="Mueller R.-W."/>
            <person name="Bruemmer F."/>
            <person name="Labrenz M."/>
            <person name="Spormann A.M."/>
            <person name="Op den Camp H."/>
            <person name="Overmann J."/>
            <person name="Amann R."/>
            <person name="Jetten M.S.M."/>
            <person name="Mascher T."/>
            <person name="Medema M.H."/>
            <person name="Devos D.P."/>
            <person name="Kaster A.-K."/>
            <person name="Ovreas L."/>
            <person name="Rohde M."/>
            <person name="Galperin M.Y."/>
            <person name="Jogler C."/>
        </authorList>
    </citation>
    <scope>NUCLEOTIDE SEQUENCE [LARGE SCALE GENOMIC DNA]</scope>
    <source>
        <strain evidence="12 13">K22_7</strain>
    </source>
</reference>
<protein>
    <recommendedName>
        <fullName evidence="9">Glucose-1-phosphate adenylyltransferase</fullName>
        <ecNumber evidence="9">2.7.7.27</ecNumber>
    </recommendedName>
    <alternativeName>
        <fullName evidence="9">ADP-glucose pyrophosphorylase</fullName>
        <shortName evidence="9">ADPGlc PPase</shortName>
    </alternativeName>
    <alternativeName>
        <fullName evidence="9">ADP-glucose synthase</fullName>
    </alternativeName>
</protein>
<evidence type="ECO:0000259" key="10">
    <source>
        <dbReference type="Pfam" id="PF00483"/>
    </source>
</evidence>
<evidence type="ECO:0000256" key="8">
    <source>
        <dbReference type="ARBA" id="ARBA00023277"/>
    </source>
</evidence>
<dbReference type="GO" id="GO:0005978">
    <property type="term" value="P:glycogen biosynthetic process"/>
    <property type="evidence" value="ECO:0007669"/>
    <property type="project" value="UniProtKB-UniRule"/>
</dbReference>
<dbReference type="HAMAP" id="MF_00624">
    <property type="entry name" value="GlgC"/>
    <property type="match status" value="1"/>
</dbReference>
<accession>A0A517N4T0</accession>
<dbReference type="UniPathway" id="UPA00164"/>
<feature type="binding site" evidence="9">
    <location>
        <position position="100"/>
    </location>
    <ligand>
        <name>alpha-D-glucose 1-phosphate</name>
        <dbReference type="ChEBI" id="CHEBI:58601"/>
    </ligand>
</feature>
<dbReference type="SUPFAM" id="SSF53448">
    <property type="entry name" value="Nucleotide-diphospho-sugar transferases"/>
    <property type="match status" value="1"/>
</dbReference>
<keyword evidence="3 9" id="KW-0808">Transferase</keyword>
<keyword evidence="8 9" id="KW-0119">Carbohydrate metabolism</keyword>
<feature type="binding site" evidence="9">
    <location>
        <begin position="180"/>
        <end position="181"/>
    </location>
    <ligand>
        <name>alpha-D-glucose 1-phosphate</name>
        <dbReference type="ChEBI" id="CHEBI:58601"/>
    </ligand>
</feature>
<organism evidence="12 13">
    <name type="scientific">Rubripirellula lacrimiformis</name>
    <dbReference type="NCBI Taxonomy" id="1930273"/>
    <lineage>
        <taxon>Bacteria</taxon>
        <taxon>Pseudomonadati</taxon>
        <taxon>Planctomycetota</taxon>
        <taxon>Planctomycetia</taxon>
        <taxon>Pirellulales</taxon>
        <taxon>Pirellulaceae</taxon>
        <taxon>Rubripirellula</taxon>
    </lineage>
</organism>
<sequence>MLKSRENLAFVLAGGVGSRLAPLTRDRAKPAVPFGGQYRIIDFTLSNCLHSGLRQVYVLTQYKSNSMHQHLRDAWSIFHKEMNEFITAVPPQQRTGDSWYCGTADAIYQNINLIRRSRAKNVVVLSGDHVYRMDYAGIIRQHNETNADLTVGCLGVGLEEARQFGVMSVDGDSRVHAFHEKPDDPQPMPGSSDQSLASMGIYVFNAEMLCRELQRDHDDRDSTHDFGNDLLPRLIHSHRVYGFHFGAGGNAYRYWRDVGTIDSYFLANMDLLEDRPPLDLHDPRWPIRKYDLPTPPARICRDDFGVSGVVSDSILSNGVIVRGGVVENSVLSPSVKIGSGAIVERCVLLDDVTVGEGTHLRNCIVDKGVVIPGGEIIGANRKQDEARFTVSKNGISVIPKDYDFAAKSNGIESEPVETLILDRQHQRLATIGISANMANRGSSSTRVARRCAR</sequence>
<dbReference type="PANTHER" id="PTHR43523">
    <property type="entry name" value="GLUCOSE-1-PHOSPHATE ADENYLYLTRANSFERASE-RELATED"/>
    <property type="match status" value="1"/>
</dbReference>
<dbReference type="Pfam" id="PF24894">
    <property type="entry name" value="Hexapep_GlmU"/>
    <property type="match status" value="1"/>
</dbReference>
<dbReference type="CDD" id="cd04651">
    <property type="entry name" value="LbH_G1P_AT_C"/>
    <property type="match status" value="1"/>
</dbReference>
<dbReference type="Gene3D" id="3.90.550.10">
    <property type="entry name" value="Spore Coat Polysaccharide Biosynthesis Protein SpsA, Chain A"/>
    <property type="match status" value="1"/>
</dbReference>
<dbReference type="GO" id="GO:0005524">
    <property type="term" value="F:ATP binding"/>
    <property type="evidence" value="ECO:0007669"/>
    <property type="project" value="UniProtKB-KW"/>
</dbReference>
<evidence type="ECO:0000259" key="11">
    <source>
        <dbReference type="Pfam" id="PF24894"/>
    </source>
</evidence>
<comment type="pathway">
    <text evidence="9">Glycan biosynthesis; glycogen biosynthesis.</text>
</comment>
<dbReference type="GO" id="GO:0008878">
    <property type="term" value="F:glucose-1-phosphate adenylyltransferase activity"/>
    <property type="evidence" value="ECO:0007669"/>
    <property type="project" value="UniProtKB-UniRule"/>
</dbReference>
<dbReference type="InterPro" id="IPR005836">
    <property type="entry name" value="ADP_Glu_pyroP_CS"/>
</dbReference>
<evidence type="ECO:0000256" key="7">
    <source>
        <dbReference type="ARBA" id="ARBA00023056"/>
    </source>
</evidence>
<dbReference type="NCBIfam" id="NF001947">
    <property type="entry name" value="PRK00725.1"/>
    <property type="match status" value="1"/>
</dbReference>
<feature type="binding site" evidence="9">
    <location>
        <position position="198"/>
    </location>
    <ligand>
        <name>alpha-D-glucose 1-phosphate</name>
        <dbReference type="ChEBI" id="CHEBI:58601"/>
    </ligand>
</feature>
<comment type="catalytic activity">
    <reaction evidence="9">
        <text>alpha-D-glucose 1-phosphate + ATP + H(+) = ADP-alpha-D-glucose + diphosphate</text>
        <dbReference type="Rhea" id="RHEA:12120"/>
        <dbReference type="ChEBI" id="CHEBI:15378"/>
        <dbReference type="ChEBI" id="CHEBI:30616"/>
        <dbReference type="ChEBI" id="CHEBI:33019"/>
        <dbReference type="ChEBI" id="CHEBI:57498"/>
        <dbReference type="ChEBI" id="CHEBI:58601"/>
        <dbReference type="EC" id="2.7.7.27"/>
    </reaction>
</comment>
<evidence type="ECO:0000256" key="3">
    <source>
        <dbReference type="ARBA" id="ARBA00022679"/>
    </source>
</evidence>
<dbReference type="KEGG" id="rlc:K227x_05110"/>
<dbReference type="Pfam" id="PF00483">
    <property type="entry name" value="NTP_transferase"/>
    <property type="match status" value="1"/>
</dbReference>
<evidence type="ECO:0000313" key="12">
    <source>
        <dbReference type="EMBL" id="QDT02140.1"/>
    </source>
</evidence>
<feature type="binding site" evidence="9">
    <location>
        <position position="165"/>
    </location>
    <ligand>
        <name>alpha-D-glucose 1-phosphate</name>
        <dbReference type="ChEBI" id="CHEBI:58601"/>
    </ligand>
</feature>
<keyword evidence="5 9" id="KW-0547">Nucleotide-binding</keyword>
<comment type="subunit">
    <text evidence="9">Homotetramer.</text>
</comment>
<dbReference type="RefSeq" id="WP_145167903.1">
    <property type="nucleotide sequence ID" value="NZ_CP036525.1"/>
</dbReference>
<evidence type="ECO:0000256" key="2">
    <source>
        <dbReference type="ARBA" id="ARBA00022600"/>
    </source>
</evidence>
<evidence type="ECO:0000256" key="5">
    <source>
        <dbReference type="ARBA" id="ARBA00022741"/>
    </source>
</evidence>
<dbReference type="OrthoDB" id="9801810at2"/>
<dbReference type="EC" id="2.7.7.27" evidence="9"/>
<keyword evidence="2 9" id="KW-0321">Glycogen metabolism</keyword>
<dbReference type="PROSITE" id="PS00808">
    <property type="entry name" value="ADP_GLC_PYROPHOSPH_1"/>
    <property type="match status" value="1"/>
</dbReference>
<dbReference type="PROSITE" id="PS00809">
    <property type="entry name" value="ADP_GLC_PYROPHOSPH_2"/>
    <property type="match status" value="1"/>
</dbReference>
<dbReference type="PROSITE" id="PS00810">
    <property type="entry name" value="ADP_GLC_PYROPHOSPH_3"/>
    <property type="match status" value="1"/>
</dbReference>
<comment type="similarity">
    <text evidence="1 9">Belongs to the bacterial/plant glucose-1-phosphate adenylyltransferase family.</text>
</comment>
<gene>
    <name evidence="12" type="primary">glgC_1</name>
    <name evidence="9" type="synonym">glgC</name>
    <name evidence="12" type="ORF">K227x_05110</name>
</gene>
<name>A0A517N4T0_9BACT</name>
<dbReference type="InterPro" id="IPR005835">
    <property type="entry name" value="NTP_transferase_dom"/>
</dbReference>
<dbReference type="CDD" id="cd02508">
    <property type="entry name" value="ADP_Glucose_PP"/>
    <property type="match status" value="1"/>
</dbReference>
<evidence type="ECO:0000256" key="9">
    <source>
        <dbReference type="HAMAP-Rule" id="MF_00624"/>
    </source>
</evidence>